<evidence type="ECO:0000313" key="1">
    <source>
        <dbReference type="EMBL" id="KAK6974552.1"/>
    </source>
</evidence>
<gene>
    <name evidence="1" type="ORF">R3P38DRAFT_2811921</name>
</gene>
<dbReference type="Proteomes" id="UP001362999">
    <property type="component" value="Unassembled WGS sequence"/>
</dbReference>
<accession>A0AAV9Z8P0</accession>
<dbReference type="EMBL" id="JAWWNJ010000183">
    <property type="protein sequence ID" value="KAK6974552.1"/>
    <property type="molecule type" value="Genomic_DNA"/>
</dbReference>
<protein>
    <submittedName>
        <fullName evidence="1">Uncharacterized protein</fullName>
    </submittedName>
</protein>
<comment type="caution">
    <text evidence="1">The sequence shown here is derived from an EMBL/GenBank/DDBJ whole genome shotgun (WGS) entry which is preliminary data.</text>
</comment>
<name>A0AAV9Z8P0_9AGAR</name>
<dbReference type="AlphaFoldDB" id="A0AAV9Z8P0"/>
<evidence type="ECO:0000313" key="2">
    <source>
        <dbReference type="Proteomes" id="UP001362999"/>
    </source>
</evidence>
<proteinExistence type="predicted"/>
<keyword evidence="2" id="KW-1185">Reference proteome</keyword>
<organism evidence="1 2">
    <name type="scientific">Favolaschia claudopus</name>
    <dbReference type="NCBI Taxonomy" id="2862362"/>
    <lineage>
        <taxon>Eukaryota</taxon>
        <taxon>Fungi</taxon>
        <taxon>Dikarya</taxon>
        <taxon>Basidiomycota</taxon>
        <taxon>Agaricomycotina</taxon>
        <taxon>Agaricomycetes</taxon>
        <taxon>Agaricomycetidae</taxon>
        <taxon>Agaricales</taxon>
        <taxon>Marasmiineae</taxon>
        <taxon>Mycenaceae</taxon>
        <taxon>Favolaschia</taxon>
    </lineage>
</organism>
<sequence length="233" mass="23437">MTQFPDTPTGTETAVPVALQSANATIAGLRALLAGLHVDNQAPAGATATATRQSDAEILAAMSAILAPAGATATATGQSDAAILATMRALLADVESRVSTPAAAPTPAPPAPGPAITASPALAIPAPMVTAAPAPGALVFRTSAPWIAGFVYIVIPLANLSAVAEPAYENEEDSPTWYCITRGKYVGVIMNHTLAHGAVAGVSGNRWKSHKTQALALQDFNDALTCGLVAVVP</sequence>
<reference evidence="1 2" key="1">
    <citation type="journal article" date="2024" name="J Genomics">
        <title>Draft genome sequencing and assembly of Favolaschia claudopus CIRM-BRFM 2984 isolated from oak limbs.</title>
        <authorList>
            <person name="Navarro D."/>
            <person name="Drula E."/>
            <person name="Chaduli D."/>
            <person name="Cazenave R."/>
            <person name="Ahrendt S."/>
            <person name="Wang J."/>
            <person name="Lipzen A."/>
            <person name="Daum C."/>
            <person name="Barry K."/>
            <person name="Grigoriev I.V."/>
            <person name="Favel A."/>
            <person name="Rosso M.N."/>
            <person name="Martin F."/>
        </authorList>
    </citation>
    <scope>NUCLEOTIDE SEQUENCE [LARGE SCALE GENOMIC DNA]</scope>
    <source>
        <strain evidence="1 2">CIRM-BRFM 2984</strain>
    </source>
</reference>